<feature type="non-terminal residue" evidence="7">
    <location>
        <position position="177"/>
    </location>
</feature>
<dbReference type="GO" id="GO:0006260">
    <property type="term" value="P:DNA replication"/>
    <property type="evidence" value="ECO:0007669"/>
    <property type="project" value="TreeGrafter"/>
</dbReference>
<keyword evidence="1" id="KW-0547">Nucleotide-binding</keyword>
<dbReference type="STRING" id="225359.A0A2S4PJG0"/>
<dbReference type="EMBL" id="PEDP01003766">
    <property type="protein sequence ID" value="POS82179.1"/>
    <property type="molecule type" value="Genomic_DNA"/>
</dbReference>
<evidence type="ECO:0000256" key="1">
    <source>
        <dbReference type="ARBA" id="ARBA00022741"/>
    </source>
</evidence>
<feature type="domain" description="DNA helicase Pif1-like 2B" evidence="6">
    <location>
        <begin position="7"/>
        <end position="53"/>
    </location>
</feature>
<proteinExistence type="predicted"/>
<evidence type="ECO:0000259" key="6">
    <source>
        <dbReference type="Pfam" id="PF21530"/>
    </source>
</evidence>
<accession>A0A2S4PJG0</accession>
<dbReference type="PANTHER" id="PTHR23274:SF51">
    <property type="entry name" value="OS03G0423850 PROTEIN"/>
    <property type="match status" value="1"/>
</dbReference>
<gene>
    <name evidence="7" type="ORF">EPUL_006412</name>
</gene>
<reference evidence="7 8" key="1">
    <citation type="submission" date="2017-10" db="EMBL/GenBank/DDBJ databases">
        <title>Development of genomic resources for the powdery mildew, Erysiphe pulchra.</title>
        <authorList>
            <person name="Wadl P.A."/>
            <person name="Mack B.M."/>
            <person name="Moore G."/>
            <person name="Beltz S.B."/>
        </authorList>
    </citation>
    <scope>NUCLEOTIDE SEQUENCE [LARGE SCALE GENOMIC DNA]</scope>
    <source>
        <strain evidence="7">Cflorida</strain>
    </source>
</reference>
<keyword evidence="2" id="KW-0378">Hydrolase</keyword>
<evidence type="ECO:0000259" key="5">
    <source>
        <dbReference type="Pfam" id="PF02689"/>
    </source>
</evidence>
<dbReference type="GO" id="GO:0004386">
    <property type="term" value="F:helicase activity"/>
    <property type="evidence" value="ECO:0007669"/>
    <property type="project" value="UniProtKB-KW"/>
</dbReference>
<keyword evidence="3" id="KW-0347">Helicase</keyword>
<protein>
    <submittedName>
        <fullName evidence="7">Uncharacterized protein</fullName>
    </submittedName>
</protein>
<dbReference type="SUPFAM" id="SSF52540">
    <property type="entry name" value="P-loop containing nucleoside triphosphate hydrolases"/>
    <property type="match status" value="1"/>
</dbReference>
<evidence type="ECO:0000313" key="7">
    <source>
        <dbReference type="EMBL" id="POS82179.1"/>
    </source>
</evidence>
<evidence type="ECO:0000256" key="2">
    <source>
        <dbReference type="ARBA" id="ARBA00022801"/>
    </source>
</evidence>
<evidence type="ECO:0000256" key="4">
    <source>
        <dbReference type="ARBA" id="ARBA00022840"/>
    </source>
</evidence>
<evidence type="ECO:0000313" key="8">
    <source>
        <dbReference type="Proteomes" id="UP000237438"/>
    </source>
</evidence>
<dbReference type="InterPro" id="IPR049163">
    <property type="entry name" value="Pif1-like_2B_dom"/>
</dbReference>
<dbReference type="OrthoDB" id="4332274at2759"/>
<sequence length="177" mass="19812">MSDYPTEYLQSLAGSGLPHGVLKLQMGMPVMLVRNYYSRLGLCNGTRLIVTRLFNHCIKGRVISPDSRYDGQEHIIARMTITSSVDLPFTLTRKQLPLRPSYSMTINKSQGQTLQRVGVDLSVSVFAHGQFYVALSRVTDVNNLIVLLPNGTRSSNNVVYPEVLLQPTITRQEESEL</sequence>
<dbReference type="PANTHER" id="PTHR23274">
    <property type="entry name" value="DNA HELICASE-RELATED"/>
    <property type="match status" value="1"/>
</dbReference>
<feature type="domain" description="DNA replication helicase" evidence="5">
    <location>
        <begin position="102"/>
        <end position="146"/>
    </location>
</feature>
<dbReference type="InterPro" id="IPR027417">
    <property type="entry name" value="P-loop_NTPase"/>
</dbReference>
<dbReference type="AlphaFoldDB" id="A0A2S4PJG0"/>
<dbReference type="Gene3D" id="3.40.50.300">
    <property type="entry name" value="P-loop containing nucleotide triphosphate hydrolases"/>
    <property type="match status" value="1"/>
</dbReference>
<keyword evidence="4" id="KW-0067">ATP-binding</keyword>
<keyword evidence="8" id="KW-1185">Reference proteome</keyword>
<organism evidence="7 8">
    <name type="scientific">Erysiphe pulchra</name>
    <dbReference type="NCBI Taxonomy" id="225359"/>
    <lineage>
        <taxon>Eukaryota</taxon>
        <taxon>Fungi</taxon>
        <taxon>Dikarya</taxon>
        <taxon>Ascomycota</taxon>
        <taxon>Pezizomycotina</taxon>
        <taxon>Leotiomycetes</taxon>
        <taxon>Erysiphales</taxon>
        <taxon>Erysiphaceae</taxon>
        <taxon>Erysiphe</taxon>
    </lineage>
</organism>
<name>A0A2S4PJG0_9PEZI</name>
<dbReference type="GO" id="GO:0005524">
    <property type="term" value="F:ATP binding"/>
    <property type="evidence" value="ECO:0007669"/>
    <property type="project" value="UniProtKB-KW"/>
</dbReference>
<dbReference type="InterPro" id="IPR003840">
    <property type="entry name" value="DNA_helicase_dom"/>
</dbReference>
<comment type="caution">
    <text evidence="7">The sequence shown here is derived from an EMBL/GenBank/DDBJ whole genome shotgun (WGS) entry which is preliminary data.</text>
</comment>
<dbReference type="GO" id="GO:0005657">
    <property type="term" value="C:replication fork"/>
    <property type="evidence" value="ECO:0007669"/>
    <property type="project" value="TreeGrafter"/>
</dbReference>
<dbReference type="GO" id="GO:0016787">
    <property type="term" value="F:hydrolase activity"/>
    <property type="evidence" value="ECO:0007669"/>
    <property type="project" value="UniProtKB-KW"/>
</dbReference>
<dbReference type="CDD" id="cd18809">
    <property type="entry name" value="SF1_C_RecD"/>
    <property type="match status" value="1"/>
</dbReference>
<evidence type="ECO:0000256" key="3">
    <source>
        <dbReference type="ARBA" id="ARBA00022806"/>
    </source>
</evidence>
<dbReference type="Proteomes" id="UP000237438">
    <property type="component" value="Unassembled WGS sequence"/>
</dbReference>
<dbReference type="Pfam" id="PF21530">
    <property type="entry name" value="Pif1_2B_dom"/>
    <property type="match status" value="1"/>
</dbReference>
<dbReference type="Pfam" id="PF02689">
    <property type="entry name" value="Herpes_Helicase"/>
    <property type="match status" value="1"/>
</dbReference>